<reference evidence="1" key="1">
    <citation type="journal article" date="2020" name="Stud. Mycol.">
        <title>101 Dothideomycetes genomes: a test case for predicting lifestyles and emergence of pathogens.</title>
        <authorList>
            <person name="Haridas S."/>
            <person name="Albert R."/>
            <person name="Binder M."/>
            <person name="Bloem J."/>
            <person name="Labutti K."/>
            <person name="Salamov A."/>
            <person name="Andreopoulos B."/>
            <person name="Baker S."/>
            <person name="Barry K."/>
            <person name="Bills G."/>
            <person name="Bluhm B."/>
            <person name="Cannon C."/>
            <person name="Castanera R."/>
            <person name="Culley D."/>
            <person name="Daum C."/>
            <person name="Ezra D."/>
            <person name="Gonzalez J."/>
            <person name="Henrissat B."/>
            <person name="Kuo A."/>
            <person name="Liang C."/>
            <person name="Lipzen A."/>
            <person name="Lutzoni F."/>
            <person name="Magnuson J."/>
            <person name="Mondo S."/>
            <person name="Nolan M."/>
            <person name="Ohm R."/>
            <person name="Pangilinan J."/>
            <person name="Park H.-J."/>
            <person name="Ramirez L."/>
            <person name="Alfaro M."/>
            <person name="Sun H."/>
            <person name="Tritt A."/>
            <person name="Yoshinaga Y."/>
            <person name="Zwiers L.-H."/>
            <person name="Turgeon B."/>
            <person name="Goodwin S."/>
            <person name="Spatafora J."/>
            <person name="Crous P."/>
            <person name="Grigoriev I."/>
        </authorList>
    </citation>
    <scope>NUCLEOTIDE SEQUENCE</scope>
    <source>
        <strain evidence="1">HMLAC05119</strain>
    </source>
</reference>
<keyword evidence="2" id="KW-1185">Reference proteome</keyword>
<name>A0A6A5R2S5_AMPQU</name>
<evidence type="ECO:0000313" key="2">
    <source>
        <dbReference type="Proteomes" id="UP000800096"/>
    </source>
</evidence>
<accession>A0A6A5R2S5</accession>
<dbReference type="PANTHER" id="PTHR42052">
    <property type="entry name" value="ABM DOMAIN-CONTAINING PROTEIN"/>
    <property type="match status" value="1"/>
</dbReference>
<dbReference type="OrthoDB" id="3542212at2759"/>
<evidence type="ECO:0008006" key="3">
    <source>
        <dbReference type="Google" id="ProtNLM"/>
    </source>
</evidence>
<sequence>MPVLEVTQLQLKGIPANDPQLLRSLSDVRDKLQTKSQYYSCIEDPTKLYILGIWRDMQQHLDFLASPTRDEVLGPQEDMLDFRWTVHMKLDSISVLPLDAPVLALERLQVGADGSVAFDQAATKHVQHLQGSHNCKVAYGWRCDAKSRGHEALIFSGWENAQAHVSFRARQQDNGDSNSAIILGEYEELLVHHATNLERGAA</sequence>
<gene>
    <name evidence="1" type="ORF">BDU57DRAFT_511094</name>
</gene>
<dbReference type="AlphaFoldDB" id="A0A6A5R2S5"/>
<protein>
    <recommendedName>
        <fullName evidence="3">ABM domain-containing protein</fullName>
    </recommendedName>
</protein>
<dbReference type="PANTHER" id="PTHR42052:SF1">
    <property type="entry name" value="ABM DOMAIN-CONTAINING PROTEIN"/>
    <property type="match status" value="1"/>
</dbReference>
<dbReference type="EMBL" id="ML979132">
    <property type="protein sequence ID" value="KAF1921982.1"/>
    <property type="molecule type" value="Genomic_DNA"/>
</dbReference>
<organism evidence="1 2">
    <name type="scientific">Ampelomyces quisqualis</name>
    <name type="common">Powdery mildew agent</name>
    <dbReference type="NCBI Taxonomy" id="50730"/>
    <lineage>
        <taxon>Eukaryota</taxon>
        <taxon>Fungi</taxon>
        <taxon>Dikarya</taxon>
        <taxon>Ascomycota</taxon>
        <taxon>Pezizomycotina</taxon>
        <taxon>Dothideomycetes</taxon>
        <taxon>Pleosporomycetidae</taxon>
        <taxon>Pleosporales</taxon>
        <taxon>Pleosporineae</taxon>
        <taxon>Phaeosphaeriaceae</taxon>
        <taxon>Ampelomyces</taxon>
    </lineage>
</organism>
<dbReference type="Proteomes" id="UP000800096">
    <property type="component" value="Unassembled WGS sequence"/>
</dbReference>
<evidence type="ECO:0000313" key="1">
    <source>
        <dbReference type="EMBL" id="KAF1921982.1"/>
    </source>
</evidence>
<proteinExistence type="predicted"/>